<dbReference type="SMART" id="SM00563">
    <property type="entry name" value="PlsC"/>
    <property type="match status" value="1"/>
</dbReference>
<dbReference type="GO" id="GO:0006654">
    <property type="term" value="P:phosphatidic acid biosynthetic process"/>
    <property type="evidence" value="ECO:0007669"/>
    <property type="project" value="TreeGrafter"/>
</dbReference>
<feature type="domain" description="Phospholipid/glycerol acyltransferase" evidence="7">
    <location>
        <begin position="187"/>
        <end position="303"/>
    </location>
</feature>
<dbReference type="CDD" id="cd07989">
    <property type="entry name" value="LPLAT_AGPAT-like"/>
    <property type="match status" value="1"/>
</dbReference>
<dbReference type="AlphaFoldDB" id="A0AAV2ZC56"/>
<sequence>MSAPTAADVLQEVRFEERLKEVELKVPAALALAAQETSLAKRNQVKRKLYAESELLRVDIEDKLNEHGIEKDWLESPEIAAANAKLNAVRAQLKLDALPMTKSREEQAYMIARFATFVVVFVGWFSAVFVCIPLRWLHPWLRSIGFKNNQLPMDFLSWGVAKLICMVAGAESYVEGRENLENLKDSVICMFSHASNLDGFIVNSSSPVSFKFAAKKSLFMVPFMGWASRWGFGFVAIDRSNRKRALQSLKEMAEAVDKYGRSLAISPEGTRSKDGQLQEFKKGPFYLRDDTKKNVLPAIVFGAYELWPPGRLFSMPGRTMVRFLPEFVPDPSKNRNQNRLELRRIYLRAFAEDVPSDVGSAADITGVLKNLLTLYLIWCITLKVTWTSLSITNAVCAFLGISFWTYAKLSCVWIVALEVLMFFTC</sequence>
<evidence type="ECO:0000256" key="5">
    <source>
        <dbReference type="ARBA" id="ARBA00023315"/>
    </source>
</evidence>
<dbReference type="Pfam" id="PF01553">
    <property type="entry name" value="Acyltransferase"/>
    <property type="match status" value="1"/>
</dbReference>
<organism evidence="8 9">
    <name type="scientific">Lagenidium giganteum</name>
    <dbReference type="NCBI Taxonomy" id="4803"/>
    <lineage>
        <taxon>Eukaryota</taxon>
        <taxon>Sar</taxon>
        <taxon>Stramenopiles</taxon>
        <taxon>Oomycota</taxon>
        <taxon>Peronosporomycetes</taxon>
        <taxon>Pythiales</taxon>
        <taxon>Pythiaceae</taxon>
    </lineage>
</organism>
<feature type="transmembrane region" description="Helical" evidence="6">
    <location>
        <begin position="110"/>
        <end position="135"/>
    </location>
</feature>
<evidence type="ECO:0000256" key="3">
    <source>
        <dbReference type="ARBA" id="ARBA00022679"/>
    </source>
</evidence>
<dbReference type="PANTHER" id="PTHR10434">
    <property type="entry name" value="1-ACYL-SN-GLYCEROL-3-PHOSPHATE ACYLTRANSFERASE"/>
    <property type="match status" value="1"/>
</dbReference>
<dbReference type="EMBL" id="DAKRPA010000022">
    <property type="protein sequence ID" value="DBA03137.1"/>
    <property type="molecule type" value="Genomic_DNA"/>
</dbReference>
<evidence type="ECO:0000313" key="8">
    <source>
        <dbReference type="EMBL" id="DBA03137.1"/>
    </source>
</evidence>
<dbReference type="PANTHER" id="PTHR10434:SF64">
    <property type="entry name" value="1-ACYL-SN-GLYCEROL-3-PHOSPHATE ACYLTRANSFERASE-RELATED"/>
    <property type="match status" value="1"/>
</dbReference>
<keyword evidence="9" id="KW-1185">Reference proteome</keyword>
<gene>
    <name evidence="8" type="ORF">N0F65_003857</name>
</gene>
<accession>A0AAV2ZC56</accession>
<protein>
    <recommendedName>
        <fullName evidence="7">Phospholipid/glycerol acyltransferase domain-containing protein</fullName>
    </recommendedName>
</protein>
<feature type="transmembrane region" description="Helical" evidence="6">
    <location>
        <begin position="403"/>
        <end position="423"/>
    </location>
</feature>
<evidence type="ECO:0000313" key="9">
    <source>
        <dbReference type="Proteomes" id="UP001146120"/>
    </source>
</evidence>
<dbReference type="GO" id="GO:0003841">
    <property type="term" value="F:1-acylglycerol-3-phosphate O-acyltransferase activity"/>
    <property type="evidence" value="ECO:0007669"/>
    <property type="project" value="TreeGrafter"/>
</dbReference>
<evidence type="ECO:0000259" key="7">
    <source>
        <dbReference type="SMART" id="SM00563"/>
    </source>
</evidence>
<keyword evidence="6" id="KW-0812">Transmembrane</keyword>
<keyword evidence="5" id="KW-0012">Acyltransferase</keyword>
<name>A0AAV2ZC56_9STRA</name>
<comment type="pathway">
    <text evidence="1">Lipid metabolism.</text>
</comment>
<comment type="caution">
    <text evidence="8">The sequence shown here is derived from an EMBL/GenBank/DDBJ whole genome shotgun (WGS) entry which is preliminary data.</text>
</comment>
<proteinExistence type="predicted"/>
<evidence type="ECO:0000256" key="4">
    <source>
        <dbReference type="ARBA" id="ARBA00023098"/>
    </source>
</evidence>
<reference evidence="8" key="1">
    <citation type="submission" date="2022-11" db="EMBL/GenBank/DDBJ databases">
        <authorList>
            <person name="Morgan W.R."/>
            <person name="Tartar A."/>
        </authorList>
    </citation>
    <scope>NUCLEOTIDE SEQUENCE</scope>
    <source>
        <strain evidence="8">ARSEF 373</strain>
    </source>
</reference>
<dbReference type="SUPFAM" id="SSF69593">
    <property type="entry name" value="Glycerol-3-phosphate (1)-acyltransferase"/>
    <property type="match status" value="1"/>
</dbReference>
<dbReference type="Proteomes" id="UP001146120">
    <property type="component" value="Unassembled WGS sequence"/>
</dbReference>
<reference evidence="8" key="2">
    <citation type="journal article" date="2023" name="Microbiol Resour">
        <title>Decontamination and Annotation of the Draft Genome Sequence of the Oomycete Lagenidium giganteum ARSEF 373.</title>
        <authorList>
            <person name="Morgan W.R."/>
            <person name="Tartar A."/>
        </authorList>
    </citation>
    <scope>NUCLEOTIDE SEQUENCE</scope>
    <source>
        <strain evidence="8">ARSEF 373</strain>
    </source>
</reference>
<keyword evidence="6" id="KW-0472">Membrane</keyword>
<evidence type="ECO:0000256" key="2">
    <source>
        <dbReference type="ARBA" id="ARBA00022516"/>
    </source>
</evidence>
<evidence type="ECO:0000256" key="1">
    <source>
        <dbReference type="ARBA" id="ARBA00005189"/>
    </source>
</evidence>
<keyword evidence="3" id="KW-0808">Transferase</keyword>
<keyword evidence="4" id="KW-0443">Lipid metabolism</keyword>
<dbReference type="InterPro" id="IPR002123">
    <property type="entry name" value="Plipid/glycerol_acylTrfase"/>
</dbReference>
<keyword evidence="6" id="KW-1133">Transmembrane helix</keyword>
<evidence type="ECO:0000256" key="6">
    <source>
        <dbReference type="SAM" id="Phobius"/>
    </source>
</evidence>
<keyword evidence="2" id="KW-0444">Lipid biosynthesis</keyword>